<evidence type="ECO:0000313" key="4">
    <source>
        <dbReference type="EMBL" id="KAL3782031.1"/>
    </source>
</evidence>
<dbReference type="PROSITE" id="PS50011">
    <property type="entry name" value="PROTEIN_KINASE_DOM"/>
    <property type="match status" value="2"/>
</dbReference>
<feature type="domain" description="Protein kinase" evidence="3">
    <location>
        <begin position="390"/>
        <end position="647"/>
    </location>
</feature>
<dbReference type="SUPFAM" id="SSF56112">
    <property type="entry name" value="Protein kinase-like (PK-like)"/>
    <property type="match status" value="2"/>
</dbReference>
<dbReference type="Gene3D" id="1.10.510.10">
    <property type="entry name" value="Transferase(Phosphotransferase) domain 1"/>
    <property type="match status" value="2"/>
</dbReference>
<protein>
    <recommendedName>
        <fullName evidence="3">Protein kinase domain-containing protein</fullName>
    </recommendedName>
</protein>
<feature type="domain" description="Protein kinase" evidence="3">
    <location>
        <begin position="18"/>
        <end position="291"/>
    </location>
</feature>
<dbReference type="Pfam" id="PF00069">
    <property type="entry name" value="Pkinase"/>
    <property type="match status" value="2"/>
</dbReference>
<dbReference type="InterPro" id="IPR011009">
    <property type="entry name" value="Kinase-like_dom_sf"/>
</dbReference>
<dbReference type="Proteomes" id="UP001530400">
    <property type="component" value="Unassembled WGS sequence"/>
</dbReference>
<dbReference type="InterPro" id="IPR008271">
    <property type="entry name" value="Ser/Thr_kinase_AS"/>
</dbReference>
<dbReference type="GO" id="GO:0005524">
    <property type="term" value="F:ATP binding"/>
    <property type="evidence" value="ECO:0007669"/>
    <property type="project" value="UniProtKB-KW"/>
</dbReference>
<dbReference type="AlphaFoldDB" id="A0ABD3P3U4"/>
<dbReference type="PANTHER" id="PTHR24347">
    <property type="entry name" value="SERINE/THREONINE-PROTEIN KINASE"/>
    <property type="match status" value="1"/>
</dbReference>
<accession>A0ABD3P3U4</accession>
<dbReference type="CDD" id="cd05117">
    <property type="entry name" value="STKc_CAMK"/>
    <property type="match status" value="2"/>
</dbReference>
<dbReference type="InterPro" id="IPR000719">
    <property type="entry name" value="Prot_kinase_dom"/>
</dbReference>
<keyword evidence="5" id="KW-1185">Reference proteome</keyword>
<organism evidence="4 5">
    <name type="scientific">Cyclotella atomus</name>
    <dbReference type="NCBI Taxonomy" id="382360"/>
    <lineage>
        <taxon>Eukaryota</taxon>
        <taxon>Sar</taxon>
        <taxon>Stramenopiles</taxon>
        <taxon>Ochrophyta</taxon>
        <taxon>Bacillariophyta</taxon>
        <taxon>Coscinodiscophyceae</taxon>
        <taxon>Thalassiosirophycidae</taxon>
        <taxon>Stephanodiscales</taxon>
        <taxon>Stephanodiscaceae</taxon>
        <taxon>Cyclotella</taxon>
    </lineage>
</organism>
<dbReference type="PROSITE" id="PS00108">
    <property type="entry name" value="PROTEIN_KINASE_ST"/>
    <property type="match status" value="1"/>
</dbReference>
<dbReference type="FunFam" id="1.10.510.10:FF:000571">
    <property type="entry name" value="Maternal embryonic leucine zipper kinase"/>
    <property type="match status" value="2"/>
</dbReference>
<proteinExistence type="predicted"/>
<comment type="caution">
    <text evidence="4">The sequence shown here is derived from an EMBL/GenBank/DDBJ whole genome shotgun (WGS) entry which is preliminary data.</text>
</comment>
<keyword evidence="2" id="KW-0067">ATP-binding</keyword>
<evidence type="ECO:0000256" key="2">
    <source>
        <dbReference type="ARBA" id="ARBA00022840"/>
    </source>
</evidence>
<evidence type="ECO:0000259" key="3">
    <source>
        <dbReference type="PROSITE" id="PS50011"/>
    </source>
</evidence>
<reference evidence="4 5" key="1">
    <citation type="submission" date="2024-10" db="EMBL/GenBank/DDBJ databases">
        <title>Updated reference genomes for cyclostephanoid diatoms.</title>
        <authorList>
            <person name="Roberts W.R."/>
            <person name="Alverson A.J."/>
        </authorList>
    </citation>
    <scope>NUCLEOTIDE SEQUENCE [LARGE SCALE GENOMIC DNA]</scope>
    <source>
        <strain evidence="4 5">AJA010-31</strain>
    </source>
</reference>
<sequence length="698" mass="79413">MNDDNITEINTSNFADCYSLERKLMSGSYGTVYIGVDLKKRQRFAVKVVDRSKLSSRDDKAQQTEVSILRFLSNQQLLHPNPQVGIIDLVDFFAGPNSYHIVMELAEGGDVFDRLAKRKVYTEKDARDLAKRMLESIQFMHERGIAHRDIKPENLLIMSTQDDTDMKLADFGFARRFSLDNPDHSMKTKCGTPAFVPPELISGISYGPKCDVWSAGCTLFMLLSGRAPFVMDKKKGGKNAMFYKIRAGDYVFYNNYWKHISLNARKLVLSMMQVDPKRRVSAKEALESDWINTPDEDLRRVSLEASLKEIISFHARRKLKGAIGAVMVAAGARFWDISTAAIWRDEMFDSDKAVDGDCEQCEHHATKNDNNHEDDVSPYQNTPPTFGSLYQLEKMVEEGKHEAYWEGRSLESNRSYTIKVVNRKDLSHANEGAVLNEVAVLKSLRHKHIVNLLDFFEEPGNFYLVLHRCSGGDVLDRVASLNQYSEKDARELSRGLLSAVEFMHNRGIAHRNLKPQSLLLERDSDNTSIKIADFGLAKRVHMPQSLTTLCGSLHYVAPELLKNHPYDESADCWSVGVIIYFLLVGYLPFHERTQQELFTSIRLGKYYFDASDWSDVSKEAMDLIKHLLVVDPCSRYTATQSLKSDWIKDVEDDVLANNNFERKRTSMKSSLNGIVKLIHLKGSSKMMSDLSLDDRASF</sequence>
<keyword evidence="1" id="KW-0547">Nucleotide-binding</keyword>
<evidence type="ECO:0000256" key="1">
    <source>
        <dbReference type="ARBA" id="ARBA00022741"/>
    </source>
</evidence>
<evidence type="ECO:0000313" key="5">
    <source>
        <dbReference type="Proteomes" id="UP001530400"/>
    </source>
</evidence>
<dbReference type="EMBL" id="JALLPJ020000823">
    <property type="protein sequence ID" value="KAL3782031.1"/>
    <property type="molecule type" value="Genomic_DNA"/>
</dbReference>
<name>A0ABD3P3U4_9STRA</name>
<gene>
    <name evidence="4" type="ORF">ACHAWO_000535</name>
</gene>
<dbReference type="SMART" id="SM00220">
    <property type="entry name" value="S_TKc"/>
    <property type="match status" value="2"/>
</dbReference>